<reference evidence="11" key="1">
    <citation type="submission" date="2019-05" db="EMBL/GenBank/DDBJ databases">
        <title>Genome sequence and methylation pattern of the halophilic Archaeon Natrinema versiforme BOL5-4.</title>
        <authorList>
            <person name="DasSarma P."/>
            <person name="Anton B.P."/>
            <person name="DasSarma S.L."/>
            <person name="Martinez F.L."/>
            <person name="Guzman D."/>
            <person name="Roberts R.J."/>
            <person name="DasSarma S."/>
        </authorList>
    </citation>
    <scope>NUCLEOTIDE SEQUENCE [LARGE SCALE GENOMIC DNA]</scope>
    <source>
        <strain evidence="11">BOL5-4</strain>
        <plasmid evidence="11">pnve414</plasmid>
    </source>
</reference>
<dbReference type="PANTHER" id="PTHR23090:SF9">
    <property type="entry name" value="GLUTAMINE-DEPENDENT NAD(+) SYNTHETASE"/>
    <property type="match status" value="1"/>
</dbReference>
<dbReference type="RefSeq" id="WP_138247271.1">
    <property type="nucleotide sequence ID" value="NZ_CP040332.1"/>
</dbReference>
<evidence type="ECO:0000256" key="3">
    <source>
        <dbReference type="ARBA" id="ARBA00022741"/>
    </source>
</evidence>
<dbReference type="SUPFAM" id="SSF52402">
    <property type="entry name" value="Adenine nucleotide alpha hydrolases-like"/>
    <property type="match status" value="1"/>
</dbReference>
<dbReference type="UniPathway" id="UPA00253">
    <property type="reaction ID" value="UER00333"/>
</dbReference>
<evidence type="ECO:0000256" key="6">
    <source>
        <dbReference type="RuleBase" id="RU003811"/>
    </source>
</evidence>
<proteinExistence type="inferred from homology"/>
<evidence type="ECO:0000256" key="8">
    <source>
        <dbReference type="SAM" id="MobiDB-lite"/>
    </source>
</evidence>
<keyword evidence="10" id="KW-0614">Plasmid</keyword>
<dbReference type="OrthoDB" id="39312at2157"/>
<dbReference type="KEGG" id="nvr:FEJ81_21580"/>
<dbReference type="Pfam" id="PF02540">
    <property type="entry name" value="NAD_synthase"/>
    <property type="match status" value="1"/>
</dbReference>
<geneLocation type="plasmid" evidence="11">
    <name>pnve414</name>
</geneLocation>
<dbReference type="InterPro" id="IPR014729">
    <property type="entry name" value="Rossmann-like_a/b/a_fold"/>
</dbReference>
<organism evidence="10 11">
    <name type="scientific">Natrinema versiforme</name>
    <dbReference type="NCBI Taxonomy" id="88724"/>
    <lineage>
        <taxon>Archaea</taxon>
        <taxon>Methanobacteriati</taxon>
        <taxon>Methanobacteriota</taxon>
        <taxon>Stenosarchaea group</taxon>
        <taxon>Halobacteria</taxon>
        <taxon>Halobacteriales</taxon>
        <taxon>Natrialbaceae</taxon>
        <taxon>Natrinema</taxon>
    </lineage>
</organism>
<evidence type="ECO:0000256" key="4">
    <source>
        <dbReference type="ARBA" id="ARBA00022840"/>
    </source>
</evidence>
<dbReference type="InterPro" id="IPR022310">
    <property type="entry name" value="NAD/GMP_synthase"/>
</dbReference>
<dbReference type="GO" id="GO:0004359">
    <property type="term" value="F:glutaminase activity"/>
    <property type="evidence" value="ECO:0007669"/>
    <property type="project" value="InterPro"/>
</dbReference>
<dbReference type="InterPro" id="IPR003694">
    <property type="entry name" value="NAD_synthase"/>
</dbReference>
<dbReference type="AlphaFoldDB" id="A0A4P8WS45"/>
<dbReference type="GO" id="GO:0008795">
    <property type="term" value="F:NAD+ synthase activity"/>
    <property type="evidence" value="ECO:0007669"/>
    <property type="project" value="UniProtKB-EC"/>
</dbReference>
<dbReference type="EMBL" id="CP040332">
    <property type="protein sequence ID" value="QCS44881.1"/>
    <property type="molecule type" value="Genomic_DNA"/>
</dbReference>
<dbReference type="Proteomes" id="UP000302218">
    <property type="component" value="Plasmid pNVE414"/>
</dbReference>
<evidence type="ECO:0000256" key="2">
    <source>
        <dbReference type="ARBA" id="ARBA00022598"/>
    </source>
</evidence>
<evidence type="ECO:0000256" key="7">
    <source>
        <dbReference type="RuleBase" id="RU003812"/>
    </source>
</evidence>
<dbReference type="GO" id="GO:0003952">
    <property type="term" value="F:NAD+ synthase (glutamine-hydrolyzing) activity"/>
    <property type="evidence" value="ECO:0007669"/>
    <property type="project" value="InterPro"/>
</dbReference>
<dbReference type="PANTHER" id="PTHR23090">
    <property type="entry name" value="NH 3 /GLUTAMINE-DEPENDENT NAD + SYNTHETASE"/>
    <property type="match status" value="1"/>
</dbReference>
<evidence type="ECO:0000259" key="9">
    <source>
        <dbReference type="Pfam" id="PF02540"/>
    </source>
</evidence>
<keyword evidence="2 6" id="KW-0436">Ligase</keyword>
<dbReference type="Gene3D" id="3.40.50.620">
    <property type="entry name" value="HUPs"/>
    <property type="match status" value="1"/>
</dbReference>
<comment type="catalytic activity">
    <reaction evidence="7">
        <text>deamido-NAD(+) + NH4(+) + ATP = AMP + diphosphate + NAD(+) + H(+)</text>
        <dbReference type="Rhea" id="RHEA:21188"/>
        <dbReference type="ChEBI" id="CHEBI:15378"/>
        <dbReference type="ChEBI" id="CHEBI:28938"/>
        <dbReference type="ChEBI" id="CHEBI:30616"/>
        <dbReference type="ChEBI" id="CHEBI:33019"/>
        <dbReference type="ChEBI" id="CHEBI:57540"/>
        <dbReference type="ChEBI" id="CHEBI:58437"/>
        <dbReference type="ChEBI" id="CHEBI:456215"/>
        <dbReference type="EC" id="6.3.1.5"/>
    </reaction>
</comment>
<evidence type="ECO:0000256" key="5">
    <source>
        <dbReference type="ARBA" id="ARBA00023027"/>
    </source>
</evidence>
<name>A0A4P8WS45_9EURY</name>
<sequence length="284" mass="30573">MTATDSDTAVEGLPRDSDGLATTDEALTTLREQLPAFLEELVTDASADGLVVRLDGSVETTVAATLAVDAIGEERVTALVMPAFISHEAIARNAEAVAESLGIDHSRLQLQPVLAAVQEAVGESDGPVDDVVATNNMLSRLRMACTYYVANTSNALVVGPIDRTQYLLGSATKYGETAADCLLFGDLYRTEVRALARHIGIPEDLTVETAGSPLYAGQSATEQLDVSPETLDRILRLRFDEEGETATVADRLGIDEALVDRLNEWCTRTRHKRQRPPTPGAYRC</sequence>
<dbReference type="GO" id="GO:0005524">
    <property type="term" value="F:ATP binding"/>
    <property type="evidence" value="ECO:0007669"/>
    <property type="project" value="UniProtKB-KW"/>
</dbReference>
<keyword evidence="5 6" id="KW-0520">NAD</keyword>
<feature type="region of interest" description="Disordered" evidence="8">
    <location>
        <begin position="1"/>
        <end position="21"/>
    </location>
</feature>
<gene>
    <name evidence="10" type="primary">nadE</name>
    <name evidence="10" type="ORF">FEJ81_21580</name>
</gene>
<dbReference type="GO" id="GO:0009435">
    <property type="term" value="P:NAD+ biosynthetic process"/>
    <property type="evidence" value="ECO:0007669"/>
    <property type="project" value="UniProtKB-UniPathway"/>
</dbReference>
<dbReference type="NCBIfam" id="TIGR00552">
    <property type="entry name" value="nadE"/>
    <property type="match status" value="1"/>
</dbReference>
<evidence type="ECO:0000313" key="10">
    <source>
        <dbReference type="EMBL" id="QCS44881.1"/>
    </source>
</evidence>
<keyword evidence="3 6" id="KW-0547">Nucleotide-binding</keyword>
<comment type="pathway">
    <text evidence="1">Cofactor biosynthesis; NAD(+) biosynthesis.</text>
</comment>
<keyword evidence="4 6" id="KW-0067">ATP-binding</keyword>
<evidence type="ECO:0000256" key="1">
    <source>
        <dbReference type="ARBA" id="ARBA00004790"/>
    </source>
</evidence>
<dbReference type="EC" id="6.3.1.5" evidence="7"/>
<dbReference type="CDD" id="cd00553">
    <property type="entry name" value="NAD_synthase"/>
    <property type="match status" value="1"/>
</dbReference>
<dbReference type="GeneID" id="40267922"/>
<evidence type="ECO:0000313" key="11">
    <source>
        <dbReference type="Proteomes" id="UP000302218"/>
    </source>
</evidence>
<protein>
    <recommendedName>
        <fullName evidence="7">NH(3)-dependent NAD(+) synthetase</fullName>
        <ecNumber evidence="7">6.3.1.5</ecNumber>
    </recommendedName>
</protein>
<dbReference type="GO" id="GO:0005737">
    <property type="term" value="C:cytoplasm"/>
    <property type="evidence" value="ECO:0007669"/>
    <property type="project" value="InterPro"/>
</dbReference>
<accession>A0A4P8WS45</accession>
<feature type="domain" description="NAD/GMP synthase" evidence="9">
    <location>
        <begin position="33"/>
        <end position="276"/>
    </location>
</feature>
<comment type="similarity">
    <text evidence="6">Belongs to the NAD synthetase family.</text>
</comment>